<keyword evidence="2" id="KW-0472">Membrane</keyword>
<dbReference type="EMBL" id="CP091511">
    <property type="protein sequence ID" value="UOO89680.1"/>
    <property type="molecule type" value="Genomic_DNA"/>
</dbReference>
<evidence type="ECO:0000256" key="1">
    <source>
        <dbReference type="SAM" id="MobiDB-lite"/>
    </source>
</evidence>
<feature type="transmembrane region" description="Helical" evidence="2">
    <location>
        <begin position="63"/>
        <end position="83"/>
    </location>
</feature>
<accession>A0ABY4E1M6</accession>
<proteinExistence type="predicted"/>
<feature type="transmembrane region" description="Helical" evidence="2">
    <location>
        <begin position="25"/>
        <end position="43"/>
    </location>
</feature>
<organism evidence="3 4">
    <name type="scientific">Vitreoscilla massiliensis</name>
    <dbReference type="NCBI Taxonomy" id="1689272"/>
    <lineage>
        <taxon>Bacteria</taxon>
        <taxon>Pseudomonadati</taxon>
        <taxon>Pseudomonadota</taxon>
        <taxon>Betaproteobacteria</taxon>
        <taxon>Neisseriales</taxon>
        <taxon>Neisseriaceae</taxon>
        <taxon>Vitreoscilla</taxon>
    </lineage>
</organism>
<evidence type="ECO:0000256" key="2">
    <source>
        <dbReference type="SAM" id="Phobius"/>
    </source>
</evidence>
<dbReference type="InterPro" id="IPR052959">
    <property type="entry name" value="Inner_membrane_assoc"/>
</dbReference>
<evidence type="ECO:0000313" key="4">
    <source>
        <dbReference type="Proteomes" id="UP000832011"/>
    </source>
</evidence>
<gene>
    <name evidence="3" type="ORF">LVJ82_01445</name>
</gene>
<dbReference type="Pfam" id="PF04341">
    <property type="entry name" value="DUF485"/>
    <property type="match status" value="1"/>
</dbReference>
<name>A0ABY4E1M6_9NEIS</name>
<dbReference type="InterPro" id="IPR007436">
    <property type="entry name" value="DUF485"/>
</dbReference>
<evidence type="ECO:0000313" key="3">
    <source>
        <dbReference type="EMBL" id="UOO89680.1"/>
    </source>
</evidence>
<dbReference type="PANTHER" id="PTHR38598:SF1">
    <property type="entry name" value="INNER MEMBRANE PROTEIN YJCH"/>
    <property type="match status" value="1"/>
</dbReference>
<feature type="region of interest" description="Disordered" evidence="1">
    <location>
        <begin position="104"/>
        <end position="128"/>
    </location>
</feature>
<dbReference type="RefSeq" id="WP_058305566.1">
    <property type="nucleotide sequence ID" value="NZ_CABKVG010000007.1"/>
</dbReference>
<keyword evidence="2" id="KW-0812">Transmembrane</keyword>
<dbReference type="Proteomes" id="UP000832011">
    <property type="component" value="Chromosome"/>
</dbReference>
<keyword evidence="4" id="KW-1185">Reference proteome</keyword>
<dbReference type="PANTHER" id="PTHR38598">
    <property type="entry name" value="INNER MEMBRANE PROTEIN YJCH"/>
    <property type="match status" value="1"/>
</dbReference>
<feature type="compositionally biased region" description="Polar residues" evidence="1">
    <location>
        <begin position="104"/>
        <end position="116"/>
    </location>
</feature>
<protein>
    <submittedName>
        <fullName evidence="3">DUF485 domain-containing protein</fullName>
    </submittedName>
</protein>
<reference evidence="3 4" key="1">
    <citation type="journal article" date="2022" name="Res Sq">
        <title>Evolution of multicellular longitudinally dividing oral cavity symbionts (Neisseriaceae).</title>
        <authorList>
            <person name="Nyongesa S."/>
            <person name="Weber P."/>
            <person name="Bernet E."/>
            <person name="Pullido F."/>
            <person name="Nieckarz M."/>
            <person name="Delaby M."/>
            <person name="Nieves C."/>
            <person name="Viehboeck T."/>
            <person name="Krause N."/>
            <person name="Rivera-Millot A."/>
            <person name="Nakamura A."/>
            <person name="Vischer N."/>
            <person name="VanNieuwenhze M."/>
            <person name="Brun Y."/>
            <person name="Cava F."/>
            <person name="Bulgheresi S."/>
            <person name="Veyrier F."/>
        </authorList>
    </citation>
    <scope>NUCLEOTIDE SEQUENCE [LARGE SCALE GENOMIC DNA]</scope>
    <source>
        <strain evidence="3 4">SN4</strain>
    </source>
</reference>
<sequence length="128" mass="13962">MEKNIAQQVLNNPKFQKMAKTKSRYCWTFSILMFVIYVIYILYIGASPESFGVPVAEGKTTTVGIYVGLFVILFAIGITGIYVRQANGPLEEITQEVVREVTASNAPESAANTKSSAPAADKHVAKEA</sequence>
<keyword evidence="2" id="KW-1133">Transmembrane helix</keyword>